<feature type="region of interest" description="Disordered" evidence="1">
    <location>
        <begin position="463"/>
        <end position="533"/>
    </location>
</feature>
<reference evidence="2" key="1">
    <citation type="submission" date="2022-07" db="EMBL/GenBank/DDBJ databases">
        <title>Genome Sequence of Physisporinus lineatus.</title>
        <authorList>
            <person name="Buettner E."/>
        </authorList>
    </citation>
    <scope>NUCLEOTIDE SEQUENCE</scope>
    <source>
        <strain evidence="2">VT162</strain>
    </source>
</reference>
<proteinExistence type="predicted"/>
<feature type="region of interest" description="Disordered" evidence="1">
    <location>
        <begin position="335"/>
        <end position="428"/>
    </location>
</feature>
<keyword evidence="3" id="KW-1185">Reference proteome</keyword>
<dbReference type="Proteomes" id="UP001212997">
    <property type="component" value="Unassembled WGS sequence"/>
</dbReference>
<dbReference type="AlphaFoldDB" id="A0AAD5V9C4"/>
<evidence type="ECO:0000313" key="2">
    <source>
        <dbReference type="EMBL" id="KAJ3489587.1"/>
    </source>
</evidence>
<dbReference type="EMBL" id="JANAWD010000042">
    <property type="protein sequence ID" value="KAJ3489587.1"/>
    <property type="molecule type" value="Genomic_DNA"/>
</dbReference>
<comment type="caution">
    <text evidence="2">The sequence shown here is derived from an EMBL/GenBank/DDBJ whole genome shotgun (WGS) entry which is preliminary data.</text>
</comment>
<organism evidence="2 3">
    <name type="scientific">Meripilus lineatus</name>
    <dbReference type="NCBI Taxonomy" id="2056292"/>
    <lineage>
        <taxon>Eukaryota</taxon>
        <taxon>Fungi</taxon>
        <taxon>Dikarya</taxon>
        <taxon>Basidiomycota</taxon>
        <taxon>Agaricomycotina</taxon>
        <taxon>Agaricomycetes</taxon>
        <taxon>Polyporales</taxon>
        <taxon>Meripilaceae</taxon>
        <taxon>Meripilus</taxon>
    </lineage>
</organism>
<protein>
    <submittedName>
        <fullName evidence="2">Uncharacterized protein</fullName>
    </submittedName>
</protein>
<sequence>MSRPIDLPIGTHPAWELEEDPSEIEKVEFHTIAESSVILQSLRQSREKWLGSTFPRFSAKSRGGRPPATQPPPHTIRAHGRYDLSIGPHIFPNTAIYEVHYIPQGPQQVQPAAGPPPPSQPQEAVVTPTLISQVNAAAESNPILSRLLHTAAAGRATPEEINTLGILIRSLGISAEPAPPPPVAVPSAPVAPPQPVKEFDIVIEFQERTTDRWVFPRGITTIEPSLPEPNALHKRDLLMNVALPFPPNISTTEKGSQDEPTPVHEPTRVVTFRWVGVPPSVHEMVVRWIGGEAKITENMHNLENIKANTPKRSFLQYRLTDGQLLAQIQAMVAPPCPTKSIKPSQADSTRARRRPATKKSTSEKPKPPVENPTPTPHPQVQPQPQAQPQAHPQPVPTVLPSESTAPPPPKRRRSSKAKASNALPPIACHHCGQTDVPLMMGGRYCRPCIEQGKANAEIPPATPIRKQEQSHHTAQPGSPIPAPPAPAPEFRPVMFPPPPRRISVLSTPLPRSPLATNPPIVHPEGIQKTDSTR</sequence>
<name>A0AAD5V9C4_9APHY</name>
<feature type="compositionally biased region" description="Pro residues" evidence="1">
    <location>
        <begin position="368"/>
        <end position="381"/>
    </location>
</feature>
<accession>A0AAD5V9C4</accession>
<evidence type="ECO:0000256" key="1">
    <source>
        <dbReference type="SAM" id="MobiDB-lite"/>
    </source>
</evidence>
<feature type="compositionally biased region" description="Pro residues" evidence="1">
    <location>
        <begin position="478"/>
        <end position="500"/>
    </location>
</feature>
<gene>
    <name evidence="2" type="ORF">NLI96_g2000</name>
</gene>
<evidence type="ECO:0000313" key="3">
    <source>
        <dbReference type="Proteomes" id="UP001212997"/>
    </source>
</evidence>